<dbReference type="KEGG" id="bba:Bd2527"/>
<evidence type="ECO:0000313" key="4">
    <source>
        <dbReference type="Proteomes" id="UP000008080"/>
    </source>
</evidence>
<protein>
    <recommendedName>
        <fullName evidence="2">Lipid/polyisoprenoid-binding YceI-like domain-containing protein</fullName>
    </recommendedName>
</protein>
<keyword evidence="4" id="KW-1185">Reference proteome</keyword>
<dbReference type="InterPro" id="IPR036761">
    <property type="entry name" value="TTHA0802/YceI-like_sf"/>
</dbReference>
<dbReference type="Proteomes" id="UP000008080">
    <property type="component" value="Chromosome"/>
</dbReference>
<feature type="chain" id="PRO_5004278274" description="Lipid/polyisoprenoid-binding YceI-like domain-containing protein" evidence="1">
    <location>
        <begin position="20"/>
        <end position="159"/>
    </location>
</feature>
<dbReference type="HOGENOM" id="CLU_124303_0_0_7"/>
<dbReference type="GeneID" id="93013430"/>
<keyword evidence="1" id="KW-0732">Signal</keyword>
<dbReference type="Pfam" id="PF04264">
    <property type="entry name" value="YceI"/>
    <property type="match status" value="1"/>
</dbReference>
<evidence type="ECO:0000313" key="3">
    <source>
        <dbReference type="EMBL" id="CAE80326.1"/>
    </source>
</evidence>
<feature type="domain" description="Lipid/polyisoprenoid-binding YceI-like" evidence="2">
    <location>
        <begin position="6"/>
        <end position="159"/>
    </location>
</feature>
<dbReference type="PANTHER" id="PTHR34406">
    <property type="entry name" value="PROTEIN YCEI"/>
    <property type="match status" value="1"/>
</dbReference>
<organism evidence="3 4">
    <name type="scientific">Bdellovibrio bacteriovorus (strain ATCC 15356 / DSM 50701 / NCIMB 9529 / HD100)</name>
    <dbReference type="NCBI Taxonomy" id="264462"/>
    <lineage>
        <taxon>Bacteria</taxon>
        <taxon>Pseudomonadati</taxon>
        <taxon>Bdellovibrionota</taxon>
        <taxon>Bdellovibrionia</taxon>
        <taxon>Bdellovibrionales</taxon>
        <taxon>Pseudobdellovibrionaceae</taxon>
        <taxon>Bdellovibrio</taxon>
    </lineage>
</organism>
<sequence length="159" mass="16965">MKFVAALIVTMGVSTAAMAQSVVMDVVLNPMGDFKGKTSDVKGQAVVNGDEVSAENIVVNLKSLKTGVELRDKHTQKHLETEKFPEAVLLSAKGKGGKGTGKIKIRGVEKDISGVYKVEGKTLKAKFKLKLSDFGIEDINYMGVGVEDEVTLAVTVPVK</sequence>
<dbReference type="eggNOG" id="COG2353">
    <property type="taxonomic scope" value="Bacteria"/>
</dbReference>
<reference evidence="3 4" key="1">
    <citation type="journal article" date="2004" name="Science">
        <title>A predator unmasked: life cycle of Bdellovibrio bacteriovorus from a genomic perspective.</title>
        <authorList>
            <person name="Rendulic S."/>
            <person name="Jagtap P."/>
            <person name="Rosinus A."/>
            <person name="Eppinger M."/>
            <person name="Baar C."/>
            <person name="Lanz C."/>
            <person name="Keller H."/>
            <person name="Lambert C."/>
            <person name="Evans K.J."/>
            <person name="Goesmann A."/>
            <person name="Meyer F."/>
            <person name="Sockett R.E."/>
            <person name="Schuster S.C."/>
        </authorList>
    </citation>
    <scope>NUCLEOTIDE SEQUENCE [LARGE SCALE GENOMIC DNA]</scope>
    <source>
        <strain evidence="4">ATCC 15356 / DSM 50701 / NCIMB 9529 / HD100</strain>
    </source>
</reference>
<feature type="signal peptide" evidence="1">
    <location>
        <begin position="1"/>
        <end position="19"/>
    </location>
</feature>
<accession>Q6MK83</accession>
<dbReference type="STRING" id="264462.Bd2527"/>
<proteinExistence type="predicted"/>
<dbReference type="RefSeq" id="WP_011164929.1">
    <property type="nucleotide sequence ID" value="NC_005363.1"/>
</dbReference>
<name>Q6MK83_BDEBA</name>
<dbReference type="SMART" id="SM00867">
    <property type="entry name" value="YceI"/>
    <property type="match status" value="1"/>
</dbReference>
<dbReference type="InterPro" id="IPR007372">
    <property type="entry name" value="Lipid/polyisoprenoid-bd_YceI"/>
</dbReference>
<dbReference type="Gene3D" id="2.40.128.110">
    <property type="entry name" value="Lipid/polyisoprenoid-binding, YceI-like"/>
    <property type="match status" value="1"/>
</dbReference>
<evidence type="ECO:0000259" key="2">
    <source>
        <dbReference type="SMART" id="SM00867"/>
    </source>
</evidence>
<dbReference type="EMBL" id="BX842652">
    <property type="protein sequence ID" value="CAE80326.1"/>
    <property type="molecule type" value="Genomic_DNA"/>
</dbReference>
<dbReference type="AlphaFoldDB" id="Q6MK83"/>
<dbReference type="SUPFAM" id="SSF101874">
    <property type="entry name" value="YceI-like"/>
    <property type="match status" value="1"/>
</dbReference>
<evidence type="ECO:0000256" key="1">
    <source>
        <dbReference type="SAM" id="SignalP"/>
    </source>
</evidence>
<gene>
    <name evidence="3" type="ordered locus">Bd2527</name>
</gene>
<dbReference type="PANTHER" id="PTHR34406:SF1">
    <property type="entry name" value="PROTEIN YCEI"/>
    <property type="match status" value="1"/>
</dbReference>